<evidence type="ECO:0000256" key="2">
    <source>
        <dbReference type="ARBA" id="ARBA00004997"/>
    </source>
</evidence>
<keyword evidence="8 14" id="KW-0418">Kinase</keyword>
<evidence type="ECO:0000256" key="4">
    <source>
        <dbReference type="ARBA" id="ARBA00012142"/>
    </source>
</evidence>
<evidence type="ECO:0000256" key="14">
    <source>
        <dbReference type="RuleBase" id="RU000504"/>
    </source>
</evidence>
<comment type="similarity">
    <text evidence="3 14">Belongs to the pyruvate kinase family.</text>
</comment>
<dbReference type="InterPro" id="IPR040442">
    <property type="entry name" value="Pyrv_kinase-like_dom_sf"/>
</dbReference>
<dbReference type="InterPro" id="IPR015806">
    <property type="entry name" value="Pyrv_Knase_insert_dom_sf"/>
</dbReference>
<dbReference type="NCBIfam" id="TIGR01064">
    <property type="entry name" value="pyruv_kin"/>
    <property type="match status" value="1"/>
</dbReference>
<feature type="domain" description="Pyruvate kinase C-terminal" evidence="16">
    <location>
        <begin position="353"/>
        <end position="461"/>
    </location>
</feature>
<comment type="catalytic activity">
    <reaction evidence="14">
        <text>pyruvate + ATP = phosphoenolpyruvate + ADP + H(+)</text>
        <dbReference type="Rhea" id="RHEA:18157"/>
        <dbReference type="ChEBI" id="CHEBI:15361"/>
        <dbReference type="ChEBI" id="CHEBI:15378"/>
        <dbReference type="ChEBI" id="CHEBI:30616"/>
        <dbReference type="ChEBI" id="CHEBI:58702"/>
        <dbReference type="ChEBI" id="CHEBI:456216"/>
        <dbReference type="EC" id="2.7.1.40"/>
    </reaction>
</comment>
<dbReference type="InterPro" id="IPR015795">
    <property type="entry name" value="Pyrv_Knase_C"/>
</dbReference>
<name>A0ABT5VYC0_9BACT</name>
<dbReference type="Pfam" id="PF02887">
    <property type="entry name" value="PK_C"/>
    <property type="match status" value="1"/>
</dbReference>
<evidence type="ECO:0000256" key="1">
    <source>
        <dbReference type="ARBA" id="ARBA00001958"/>
    </source>
</evidence>
<dbReference type="InterPro" id="IPR018209">
    <property type="entry name" value="Pyrv_Knase_AS"/>
</dbReference>
<evidence type="ECO:0000256" key="12">
    <source>
        <dbReference type="ARBA" id="ARBA00023317"/>
    </source>
</evidence>
<comment type="pathway">
    <text evidence="2 14">Carbohydrate degradation; glycolysis; pyruvate from D-glyceraldehyde 3-phosphate: step 5/5.</text>
</comment>
<evidence type="ECO:0000256" key="7">
    <source>
        <dbReference type="ARBA" id="ARBA00022741"/>
    </source>
</evidence>
<feature type="domain" description="Pyruvate kinase barrel" evidence="15">
    <location>
        <begin position="3"/>
        <end position="319"/>
    </location>
</feature>
<dbReference type="NCBIfam" id="NF004491">
    <property type="entry name" value="PRK05826.1"/>
    <property type="match status" value="1"/>
</dbReference>
<dbReference type="SUPFAM" id="SSF51621">
    <property type="entry name" value="Phosphoenolpyruvate/pyruvate domain"/>
    <property type="match status" value="1"/>
</dbReference>
<dbReference type="InterPro" id="IPR015813">
    <property type="entry name" value="Pyrv/PenolPyrv_kinase-like_dom"/>
</dbReference>
<evidence type="ECO:0000256" key="8">
    <source>
        <dbReference type="ARBA" id="ARBA00022777"/>
    </source>
</evidence>
<dbReference type="Pfam" id="PF00224">
    <property type="entry name" value="PK"/>
    <property type="match status" value="1"/>
</dbReference>
<keyword evidence="7" id="KW-0547">Nucleotide-binding</keyword>
<evidence type="ECO:0000259" key="15">
    <source>
        <dbReference type="Pfam" id="PF00224"/>
    </source>
</evidence>
<dbReference type="PANTHER" id="PTHR11817">
    <property type="entry name" value="PYRUVATE KINASE"/>
    <property type="match status" value="1"/>
</dbReference>
<evidence type="ECO:0000313" key="17">
    <source>
        <dbReference type="EMBL" id="MDE5420270.1"/>
    </source>
</evidence>
<reference evidence="17 18" key="1">
    <citation type="submission" date="2022-01" db="EMBL/GenBank/DDBJ databases">
        <title>Labilibaculum sp. nov, a marine bacterium isolated from Antarctica.</title>
        <authorList>
            <person name="Dai W."/>
        </authorList>
    </citation>
    <scope>NUCLEOTIDE SEQUENCE [LARGE SCALE GENOMIC DNA]</scope>
    <source>
        <strain evidence="17 18">DW002</strain>
    </source>
</reference>
<sequence>MKKHTKIIATISDKKCDVGFLTQLFEEGMNVVRLNTAHQTHDDAMKVIENVRKVSDRIALLVDTKGPEIRTVDVETELDLKKGDRIKMQGKGGPECKDVCLRVSYEGFVNDIEVGNKILIDDGDLELAVIEKTENYLLVEAQNEGTLKNRKSVNIPGVSINLPSLSDKDRDFIQFAIDEDIDFIAHSFVRKKEDVLEIQKILDARDSKIKIIAKIENQEGVDNIDEILEYVYGVMVARGDLAIEIPAAKIPVIQREIVRKCIDAKKSVIIATQMLHSMIENPRPTRAEVSDIANAIYNRTDAIMLSGETAYGDYPVEAVRTMKEVAIEVEKELFPDTRKNFVRVNQELPIILARSAVNAAQFLPAKAIVTDTLTGRTGRYLSAYRGTVPVYAQCYSKRAMRELALSYGVEADYKKLLASRDEYVKQSMLTLMNKGYFTSEDTVVILGGSFGPSKGVSFMEISNVYQLTHKV</sequence>
<accession>A0ABT5VYC0</accession>
<dbReference type="SUPFAM" id="SSF52935">
    <property type="entry name" value="PK C-terminal domain-like"/>
    <property type="match status" value="1"/>
</dbReference>
<evidence type="ECO:0000259" key="16">
    <source>
        <dbReference type="Pfam" id="PF02887"/>
    </source>
</evidence>
<evidence type="ECO:0000256" key="3">
    <source>
        <dbReference type="ARBA" id="ARBA00008663"/>
    </source>
</evidence>
<keyword evidence="5 14" id="KW-0808">Transferase</keyword>
<evidence type="ECO:0000256" key="10">
    <source>
        <dbReference type="ARBA" id="ARBA00022842"/>
    </source>
</evidence>
<evidence type="ECO:0000256" key="5">
    <source>
        <dbReference type="ARBA" id="ARBA00022679"/>
    </source>
</evidence>
<comment type="cofactor">
    <cofactor evidence="1">
        <name>K(+)</name>
        <dbReference type="ChEBI" id="CHEBI:29103"/>
    </cofactor>
</comment>
<dbReference type="PROSITE" id="PS00110">
    <property type="entry name" value="PYRUVATE_KINASE"/>
    <property type="match status" value="1"/>
</dbReference>
<comment type="caution">
    <text evidence="17">The sequence shown here is derived from an EMBL/GenBank/DDBJ whole genome shotgun (WGS) entry which is preliminary data.</text>
</comment>
<dbReference type="InterPro" id="IPR015793">
    <property type="entry name" value="Pyrv_Knase_brl"/>
</dbReference>
<protein>
    <recommendedName>
        <fullName evidence="4 13">Pyruvate kinase</fullName>
        <ecNumber evidence="4 13">2.7.1.40</ecNumber>
    </recommendedName>
</protein>
<evidence type="ECO:0000313" key="18">
    <source>
        <dbReference type="Proteomes" id="UP001528920"/>
    </source>
</evidence>
<keyword evidence="18" id="KW-1185">Reference proteome</keyword>
<dbReference type="InterPro" id="IPR001697">
    <property type="entry name" value="Pyr_Knase"/>
</dbReference>
<evidence type="ECO:0000256" key="13">
    <source>
        <dbReference type="NCBIfam" id="TIGR01064"/>
    </source>
</evidence>
<dbReference type="Gene3D" id="2.40.33.10">
    <property type="entry name" value="PK beta-barrel domain-like"/>
    <property type="match status" value="1"/>
</dbReference>
<dbReference type="EC" id="2.7.1.40" evidence="4 13"/>
<dbReference type="Proteomes" id="UP001528920">
    <property type="component" value="Unassembled WGS sequence"/>
</dbReference>
<keyword evidence="12 17" id="KW-0670">Pyruvate</keyword>
<proteinExistence type="inferred from homology"/>
<dbReference type="SUPFAM" id="SSF50800">
    <property type="entry name" value="PK beta-barrel domain-like"/>
    <property type="match status" value="1"/>
</dbReference>
<dbReference type="InterPro" id="IPR036918">
    <property type="entry name" value="Pyrv_Knase_C_sf"/>
</dbReference>
<dbReference type="GO" id="GO:0004743">
    <property type="term" value="F:pyruvate kinase activity"/>
    <property type="evidence" value="ECO:0007669"/>
    <property type="project" value="UniProtKB-EC"/>
</dbReference>
<organism evidence="17 18">
    <name type="scientific">Paralabilibaculum antarcticum</name>
    <dbReference type="NCBI Taxonomy" id="2912572"/>
    <lineage>
        <taxon>Bacteria</taxon>
        <taxon>Pseudomonadati</taxon>
        <taxon>Bacteroidota</taxon>
        <taxon>Bacteroidia</taxon>
        <taxon>Marinilabiliales</taxon>
        <taxon>Marinifilaceae</taxon>
        <taxon>Paralabilibaculum</taxon>
    </lineage>
</organism>
<keyword evidence="11 14" id="KW-0324">Glycolysis</keyword>
<gene>
    <name evidence="17" type="primary">pyk</name>
    <name evidence="17" type="ORF">L3049_19940</name>
</gene>
<evidence type="ECO:0000256" key="9">
    <source>
        <dbReference type="ARBA" id="ARBA00022840"/>
    </source>
</evidence>
<dbReference type="PRINTS" id="PR01050">
    <property type="entry name" value="PYRUVTKNASE"/>
</dbReference>
<dbReference type="NCBIfam" id="NF004978">
    <property type="entry name" value="PRK06354.1"/>
    <property type="match status" value="1"/>
</dbReference>
<keyword evidence="6" id="KW-0479">Metal-binding</keyword>
<keyword evidence="10 14" id="KW-0460">Magnesium</keyword>
<keyword evidence="9" id="KW-0067">ATP-binding</keyword>
<evidence type="ECO:0000256" key="6">
    <source>
        <dbReference type="ARBA" id="ARBA00022723"/>
    </source>
</evidence>
<evidence type="ECO:0000256" key="11">
    <source>
        <dbReference type="ARBA" id="ARBA00023152"/>
    </source>
</evidence>
<dbReference type="Gene3D" id="3.20.20.60">
    <property type="entry name" value="Phosphoenolpyruvate-binding domains"/>
    <property type="match status" value="1"/>
</dbReference>
<dbReference type="Gene3D" id="3.40.1380.20">
    <property type="entry name" value="Pyruvate kinase, C-terminal domain"/>
    <property type="match status" value="1"/>
</dbReference>
<dbReference type="EMBL" id="JAKJSC010000009">
    <property type="protein sequence ID" value="MDE5420270.1"/>
    <property type="molecule type" value="Genomic_DNA"/>
</dbReference>
<dbReference type="GO" id="GO:0016301">
    <property type="term" value="F:kinase activity"/>
    <property type="evidence" value="ECO:0007669"/>
    <property type="project" value="UniProtKB-KW"/>
</dbReference>
<dbReference type="InterPro" id="IPR011037">
    <property type="entry name" value="Pyrv_Knase-like_insert_dom_sf"/>
</dbReference>
<dbReference type="RefSeq" id="WP_275111601.1">
    <property type="nucleotide sequence ID" value="NZ_JAKJSC010000009.1"/>
</dbReference>